<dbReference type="Proteomes" id="UP000472268">
    <property type="component" value="Chromosome 5"/>
</dbReference>
<dbReference type="AlphaFoldDB" id="A0A673SXZ0"/>
<dbReference type="Ensembl" id="ENSSSUT00005002442.1">
    <property type="protein sequence ID" value="ENSSSUP00005002100.1"/>
    <property type="gene ID" value="ENSSSUG00005001431.1"/>
</dbReference>
<dbReference type="PANTHER" id="PTHR21523">
    <property type="match status" value="1"/>
</dbReference>
<reference evidence="2" key="3">
    <citation type="submission" date="2025-09" db="UniProtKB">
        <authorList>
            <consortium name="Ensembl"/>
        </authorList>
    </citation>
    <scope>IDENTIFICATION</scope>
</reference>
<dbReference type="GO" id="GO:0005829">
    <property type="term" value="C:cytosol"/>
    <property type="evidence" value="ECO:0007669"/>
    <property type="project" value="UniProtKB-ARBA"/>
</dbReference>
<evidence type="ECO:0000313" key="2">
    <source>
        <dbReference type="Ensembl" id="ENSSSUP00005002100.1"/>
    </source>
</evidence>
<name>A0A673SXZ0_SURSU</name>
<dbReference type="GO" id="GO:0045095">
    <property type="term" value="C:keratin filament"/>
    <property type="evidence" value="ECO:0007669"/>
    <property type="project" value="InterPro"/>
</dbReference>
<evidence type="ECO:0000313" key="3">
    <source>
        <dbReference type="Proteomes" id="UP000472268"/>
    </source>
</evidence>
<keyword evidence="1" id="KW-0416">Keratin</keyword>
<reference evidence="2 3" key="1">
    <citation type="submission" date="2019-05" db="EMBL/GenBank/DDBJ databases">
        <title>A Chromosome-scale Meerkat (S. suricatta) Genome Assembly.</title>
        <authorList>
            <person name="Dudchenko O."/>
            <person name="Lieberman Aiden E."/>
            <person name="Tung J."/>
            <person name="Barreiro L.B."/>
            <person name="Clutton-Brock T.H."/>
        </authorList>
    </citation>
    <scope>NUCLEOTIDE SEQUENCE [LARGE SCALE GENOMIC DNA]</scope>
</reference>
<dbReference type="PANTHER" id="PTHR21523:SF14">
    <property type="entry name" value="EXPORTED REPETITIVE PROTEIN"/>
    <property type="match status" value="1"/>
</dbReference>
<reference evidence="2" key="2">
    <citation type="submission" date="2025-08" db="UniProtKB">
        <authorList>
            <consortium name="Ensembl"/>
        </authorList>
    </citation>
    <scope>IDENTIFICATION</scope>
</reference>
<organism evidence="2 3">
    <name type="scientific">Suricata suricatta</name>
    <name type="common">Meerkat</name>
    <dbReference type="NCBI Taxonomy" id="37032"/>
    <lineage>
        <taxon>Eukaryota</taxon>
        <taxon>Metazoa</taxon>
        <taxon>Chordata</taxon>
        <taxon>Craniata</taxon>
        <taxon>Vertebrata</taxon>
        <taxon>Euteleostomi</taxon>
        <taxon>Mammalia</taxon>
        <taxon>Eutheria</taxon>
        <taxon>Laurasiatheria</taxon>
        <taxon>Carnivora</taxon>
        <taxon>Feliformia</taxon>
        <taxon>Herpestidae</taxon>
        <taxon>Suricata</taxon>
    </lineage>
</organism>
<dbReference type="OMA" id="APSCYTH"/>
<proteinExistence type="predicted"/>
<accession>A0A673SXZ0</accession>
<dbReference type="Pfam" id="PF13885">
    <property type="entry name" value="Keratin_B2_2"/>
    <property type="match status" value="1"/>
</dbReference>
<sequence length="236" mass="24684">MAASTLSLCSSDLSYGSRVCLPGASDSCPDSSWQGEDCPESCEPACCAPVCCTPVCCAPVCCKPVCCTPVCCKPVCCTPVCCKPVCCTPVCCTPVCCKPVCCEDSPCTTSSCCQPSCCTSSPCQGACCTPVCSSHKWDRISLGLVSSACPVLVRLAPSRRNNTPPVVGPHLLVHPPAHRPAVSLHLRSCEKGRCEGARPSASLSPCSQFFQHLPRRITGSHGDSPAAFMKKRHAHS</sequence>
<keyword evidence="3" id="KW-1185">Reference proteome</keyword>
<protein>
    <submittedName>
        <fullName evidence="2">Uncharacterized protein</fullName>
    </submittedName>
</protein>
<dbReference type="InterPro" id="IPR002494">
    <property type="entry name" value="KAP"/>
</dbReference>
<evidence type="ECO:0000256" key="1">
    <source>
        <dbReference type="ARBA" id="ARBA00022744"/>
    </source>
</evidence>